<evidence type="ECO:0008006" key="4">
    <source>
        <dbReference type="Google" id="ProtNLM"/>
    </source>
</evidence>
<gene>
    <name evidence="2" type="ORF">EZE20_19860</name>
</gene>
<name>A0A4V2X8T8_9BACT</name>
<keyword evidence="1" id="KW-0812">Transmembrane</keyword>
<sequence length="149" mass="17153">MKKMNWGAGIALLYIGFVIGILTLVTMSMNQRVDLVSEDYYDQELRFQGKMEKIQRSQDLSQPISWQVNDKTISIQFPENFQSQTLSGTIALYCPSDPRKDVLFGINADAQNQQIIPLDKVQEGRYLIKLDWKNGEISYWNEGVITIQK</sequence>
<dbReference type="Pfam" id="PF05751">
    <property type="entry name" value="FixH"/>
    <property type="match status" value="1"/>
</dbReference>
<dbReference type="EMBL" id="SMJU01000015">
    <property type="protein sequence ID" value="TDB61125.1"/>
    <property type="molecule type" value="Genomic_DNA"/>
</dbReference>
<comment type="caution">
    <text evidence="2">The sequence shown here is derived from an EMBL/GenBank/DDBJ whole genome shotgun (WGS) entry which is preliminary data.</text>
</comment>
<organism evidence="2 3">
    <name type="scientific">Arundinibacter roseus</name>
    <dbReference type="NCBI Taxonomy" id="2070510"/>
    <lineage>
        <taxon>Bacteria</taxon>
        <taxon>Pseudomonadati</taxon>
        <taxon>Bacteroidota</taxon>
        <taxon>Cytophagia</taxon>
        <taxon>Cytophagales</taxon>
        <taxon>Spirosomataceae</taxon>
        <taxon>Arundinibacter</taxon>
    </lineage>
</organism>
<reference evidence="2 3" key="1">
    <citation type="submission" date="2019-02" db="EMBL/GenBank/DDBJ databases">
        <title>Arundinibacter roseus gen. nov., sp. nov., a new member of the family Cytophagaceae.</title>
        <authorList>
            <person name="Szuroczki S."/>
            <person name="Khayer B."/>
            <person name="Sproer C."/>
            <person name="Toumi M."/>
            <person name="Szabo A."/>
            <person name="Felfoldi T."/>
            <person name="Schumann P."/>
            <person name="Toth E."/>
        </authorList>
    </citation>
    <scope>NUCLEOTIDE SEQUENCE [LARGE SCALE GENOMIC DNA]</scope>
    <source>
        <strain evidence="2 3">DMA-k-7a</strain>
    </source>
</reference>
<dbReference type="RefSeq" id="WP_132120990.1">
    <property type="nucleotide sequence ID" value="NZ_SMJU01000015.1"/>
</dbReference>
<evidence type="ECO:0000313" key="3">
    <source>
        <dbReference type="Proteomes" id="UP000295706"/>
    </source>
</evidence>
<proteinExistence type="predicted"/>
<dbReference type="AlphaFoldDB" id="A0A4V2X8T8"/>
<dbReference type="Proteomes" id="UP000295706">
    <property type="component" value="Unassembled WGS sequence"/>
</dbReference>
<evidence type="ECO:0000313" key="2">
    <source>
        <dbReference type="EMBL" id="TDB61125.1"/>
    </source>
</evidence>
<evidence type="ECO:0000256" key="1">
    <source>
        <dbReference type="SAM" id="Phobius"/>
    </source>
</evidence>
<feature type="transmembrane region" description="Helical" evidence="1">
    <location>
        <begin position="6"/>
        <end position="25"/>
    </location>
</feature>
<dbReference type="OrthoDB" id="1493774at2"/>
<keyword evidence="1" id="KW-1133">Transmembrane helix</keyword>
<keyword evidence="3" id="KW-1185">Reference proteome</keyword>
<protein>
    <recommendedName>
        <fullName evidence="4">Nitrogen fixation protein FixH</fullName>
    </recommendedName>
</protein>
<dbReference type="InterPro" id="IPR008620">
    <property type="entry name" value="FixH"/>
</dbReference>
<keyword evidence="1" id="KW-0472">Membrane</keyword>
<accession>A0A4V2X8T8</accession>